<evidence type="ECO:0000259" key="1">
    <source>
        <dbReference type="PROSITE" id="PS51186"/>
    </source>
</evidence>
<gene>
    <name evidence="2" type="ordered locus">Oweho_0744</name>
</gene>
<dbReference type="InterPro" id="IPR016181">
    <property type="entry name" value="Acyl_CoA_acyltransferase"/>
</dbReference>
<accession>G8R1L8</accession>
<protein>
    <recommendedName>
        <fullName evidence="1">N-acetyltransferase domain-containing protein</fullName>
    </recommendedName>
</protein>
<dbReference type="STRING" id="926562.Oweho_0744"/>
<evidence type="ECO:0000313" key="3">
    <source>
        <dbReference type="Proteomes" id="UP000005631"/>
    </source>
</evidence>
<feature type="domain" description="N-acetyltransferase" evidence="1">
    <location>
        <begin position="7"/>
        <end position="159"/>
    </location>
</feature>
<dbReference type="eggNOG" id="COG0456">
    <property type="taxonomic scope" value="Bacteria"/>
</dbReference>
<dbReference type="Gene3D" id="3.40.630.30">
    <property type="match status" value="1"/>
</dbReference>
<dbReference type="GO" id="GO:0016747">
    <property type="term" value="F:acyltransferase activity, transferring groups other than amino-acyl groups"/>
    <property type="evidence" value="ECO:0007669"/>
    <property type="project" value="InterPro"/>
</dbReference>
<dbReference type="InterPro" id="IPR000182">
    <property type="entry name" value="GNAT_dom"/>
</dbReference>
<dbReference type="EMBL" id="CP003156">
    <property type="protein sequence ID" value="AEV31757.1"/>
    <property type="molecule type" value="Genomic_DNA"/>
</dbReference>
<dbReference type="Proteomes" id="UP000005631">
    <property type="component" value="Chromosome"/>
</dbReference>
<dbReference type="SUPFAM" id="SSF55729">
    <property type="entry name" value="Acyl-CoA N-acyltransferases (Nat)"/>
    <property type="match status" value="1"/>
</dbReference>
<proteinExistence type="predicted"/>
<keyword evidence="3" id="KW-1185">Reference proteome</keyword>
<dbReference type="HOGENOM" id="CLU_1665718_0_0_10"/>
<name>G8R1L8_OWEHD</name>
<dbReference type="AlphaFoldDB" id="G8R1L8"/>
<organism evidence="2 3">
    <name type="scientific">Owenweeksia hongkongensis (strain DSM 17368 / CIP 108786 / JCM 12287 / NRRL B-23963 / UST20020801)</name>
    <dbReference type="NCBI Taxonomy" id="926562"/>
    <lineage>
        <taxon>Bacteria</taxon>
        <taxon>Pseudomonadati</taxon>
        <taxon>Bacteroidota</taxon>
        <taxon>Flavobacteriia</taxon>
        <taxon>Flavobacteriales</taxon>
        <taxon>Owenweeksiaceae</taxon>
        <taxon>Owenweeksia</taxon>
    </lineage>
</organism>
<evidence type="ECO:0000313" key="2">
    <source>
        <dbReference type="EMBL" id="AEV31757.1"/>
    </source>
</evidence>
<sequence>MGSMNILQTTKITESQKVELSKLWNSEYPEALAHKSLEDFDKYLNGVTNHKHFLMCDDSGSIQGWHFQFTRDNETWFGMIVSTKLQGKGFGSKLLNEGKKDADKLSGWVVDHADYVKTNGTPYSSPLSFYLKHGFKVVPEIKPEGDKLSAVKVVWSKQL</sequence>
<dbReference type="Pfam" id="PF13508">
    <property type="entry name" value="Acetyltransf_7"/>
    <property type="match status" value="1"/>
</dbReference>
<dbReference type="KEGG" id="oho:Oweho_0744"/>
<dbReference type="OrthoDB" id="1073140at2"/>
<reference evidence="2 3" key="1">
    <citation type="journal article" date="2012" name="Stand. Genomic Sci.">
        <title>Genome sequence of the orange-pigmented seawater bacterium Owenweeksia hongkongensis type strain (UST20020801(T)).</title>
        <authorList>
            <person name="Riedel T."/>
            <person name="Held B."/>
            <person name="Nolan M."/>
            <person name="Lucas S."/>
            <person name="Lapidus A."/>
            <person name="Tice H."/>
            <person name="Del Rio T.G."/>
            <person name="Cheng J.F."/>
            <person name="Han C."/>
            <person name="Tapia R."/>
            <person name="Goodwin L.A."/>
            <person name="Pitluck S."/>
            <person name="Liolios K."/>
            <person name="Mavromatis K."/>
            <person name="Pagani I."/>
            <person name="Ivanova N."/>
            <person name="Mikhailova N."/>
            <person name="Pati A."/>
            <person name="Chen A."/>
            <person name="Palaniappan K."/>
            <person name="Rohde M."/>
            <person name="Tindall B.J."/>
            <person name="Detter J.C."/>
            <person name="Goker M."/>
            <person name="Woyke T."/>
            <person name="Bristow J."/>
            <person name="Eisen J.A."/>
            <person name="Markowitz V."/>
            <person name="Hugenholtz P."/>
            <person name="Klenk H.P."/>
            <person name="Kyrpides N.C."/>
        </authorList>
    </citation>
    <scope>NUCLEOTIDE SEQUENCE</scope>
    <source>
        <strain evidence="3">DSM 17368 / JCM 12287 / NRRL B-23963</strain>
    </source>
</reference>
<dbReference type="PROSITE" id="PS51186">
    <property type="entry name" value="GNAT"/>
    <property type="match status" value="1"/>
</dbReference>